<feature type="active site" evidence="4">
    <location>
        <position position="244"/>
    </location>
</feature>
<feature type="region of interest" description="Disordered" evidence="6">
    <location>
        <begin position="1"/>
        <end position="25"/>
    </location>
</feature>
<feature type="site" description="Important for acyl-CoA specificity" evidence="4">
    <location>
        <position position="117"/>
    </location>
</feature>
<evidence type="ECO:0000313" key="7">
    <source>
        <dbReference type="EMBL" id="QJW95164.1"/>
    </source>
</evidence>
<accession>A0A6M5YNT2</accession>
<comment type="similarity">
    <text evidence="4">Belongs to the MetA family.</text>
</comment>
<dbReference type="SUPFAM" id="SSF52317">
    <property type="entry name" value="Class I glutamine amidotransferase-like"/>
    <property type="match status" value="1"/>
</dbReference>
<evidence type="ECO:0000256" key="4">
    <source>
        <dbReference type="HAMAP-Rule" id="MF_00295"/>
    </source>
</evidence>
<comment type="caution">
    <text evidence="4">Lacks conserved residue(s) required for the propagation of feature annotation.</text>
</comment>
<evidence type="ECO:0000256" key="3">
    <source>
        <dbReference type="ARBA" id="ARBA00023315"/>
    </source>
</evidence>
<comment type="function">
    <text evidence="4">Transfers a succinyl group from succinyl-CoA to L-homoserine, forming succinyl-L-homoserine.</text>
</comment>
<keyword evidence="4" id="KW-0486">Methionine biosynthesis</keyword>
<dbReference type="GO" id="GO:0004414">
    <property type="term" value="F:homoserine O-acetyltransferase activity"/>
    <property type="evidence" value="ECO:0007669"/>
    <property type="project" value="UniProtKB-UniRule"/>
</dbReference>
<proteinExistence type="inferred from homology"/>
<comment type="subcellular location">
    <subcellularLocation>
        <location evidence="4">Cytoplasm</location>
    </subcellularLocation>
</comment>
<reference evidence="8" key="1">
    <citation type="submission" date="2020-05" db="EMBL/GenBank/DDBJ databases">
        <title>Frigoriglobus tundricola gen. nov., sp. nov., a psychrotolerant cellulolytic planctomycete of the family Gemmataceae with two divergent copies of 16S rRNA gene.</title>
        <authorList>
            <person name="Kulichevskaya I.S."/>
            <person name="Ivanova A.A."/>
            <person name="Naumoff D.G."/>
            <person name="Beletsky A.V."/>
            <person name="Rijpstra W.I.C."/>
            <person name="Sinninghe Damste J.S."/>
            <person name="Mardanov A.V."/>
            <person name="Ravin N.V."/>
            <person name="Dedysh S.N."/>
        </authorList>
    </citation>
    <scope>NUCLEOTIDE SEQUENCE [LARGE SCALE GENOMIC DNA]</scope>
    <source>
        <strain evidence="8">PL17</strain>
    </source>
</reference>
<dbReference type="EC" id="2.3.1.46" evidence="4"/>
<gene>
    <name evidence="4" type="primary">metAS</name>
    <name evidence="7" type="ORF">FTUN_2703</name>
</gene>
<dbReference type="RefSeq" id="WP_171471010.1">
    <property type="nucleotide sequence ID" value="NZ_CP053452.2"/>
</dbReference>
<dbReference type="Proteomes" id="UP000503447">
    <property type="component" value="Chromosome"/>
</dbReference>
<keyword evidence="2 4" id="KW-0808">Transferase</keyword>
<protein>
    <recommendedName>
        <fullName evidence="4">Homoserine O-succinyltransferase</fullName>
        <shortName evidence="4">HST</shortName>
        <ecNumber evidence="4">2.3.1.46</ecNumber>
    </recommendedName>
    <alternativeName>
        <fullName evidence="4">Homoserine transsuccinylase</fullName>
        <shortName evidence="4">HTS</shortName>
    </alternativeName>
</protein>
<dbReference type="NCBIfam" id="NF003776">
    <property type="entry name" value="PRK05368.1-3"/>
    <property type="match status" value="1"/>
</dbReference>
<keyword evidence="3 4" id="KW-0012">Acyltransferase</keyword>
<feature type="binding site" evidence="4">
    <location>
        <position position="171"/>
    </location>
    <ligand>
        <name>substrate</name>
    </ligand>
</feature>
<sequence length="346" mass="38305">MPVFLNPKYPGPERRSGLNWPRARPGALEPPHDRVLHIGLVNNMADAAMSATEYQFLTLLDAAAGDVSVHVTLYALPGVERKPPGQRRVGSFYFGIEQLWALPPGHCPDGLIVTGREPRTPDLRQEAYWPSFTRLLDWAQEHACSAVWSCLAAHAAVLALDGIERVRSPHKQFGIFACERAAPHALLAAAPARLHVPHSRWNGVPAGQLIANGYRVLTRTSDGGVDTFVKEDAGLFVFFQGHPEYEPETLMGEYRRDVGRYLKGEADTYPQLPLNYFEAEVEQALRDIEARARASRQDRFLGELSAVLGGARVLNTWRGTAALVYRNWLEHLCAQKCHGGTSAILS</sequence>
<evidence type="ECO:0000256" key="6">
    <source>
        <dbReference type="SAM" id="MobiDB-lite"/>
    </source>
</evidence>
<comment type="catalytic activity">
    <reaction evidence="4">
        <text>L-homoserine + succinyl-CoA = O-succinyl-L-homoserine + CoA</text>
        <dbReference type="Rhea" id="RHEA:22008"/>
        <dbReference type="ChEBI" id="CHEBI:57287"/>
        <dbReference type="ChEBI" id="CHEBI:57292"/>
        <dbReference type="ChEBI" id="CHEBI:57476"/>
        <dbReference type="ChEBI" id="CHEBI:57661"/>
        <dbReference type="EC" id="2.3.1.46"/>
    </reaction>
</comment>
<comment type="pathway">
    <text evidence="4">Amino-acid biosynthesis; L-methionine biosynthesis via de novo pathway; O-succinyl-L-homoserine from L-homoserine: step 1/1.</text>
</comment>
<name>A0A6M5YNT2_9BACT</name>
<keyword evidence="4" id="KW-0963">Cytoplasm</keyword>
<feature type="site" description="Important for acyl-CoA specificity" evidence="4">
    <location>
        <position position="151"/>
    </location>
</feature>
<dbReference type="InterPro" id="IPR029062">
    <property type="entry name" value="Class_I_gatase-like"/>
</dbReference>
<keyword evidence="1 4" id="KW-0028">Amino-acid biosynthesis</keyword>
<dbReference type="EMBL" id="CP053452">
    <property type="protein sequence ID" value="QJW95164.1"/>
    <property type="molecule type" value="Genomic_DNA"/>
</dbReference>
<dbReference type="PIRSF" id="PIRSF000450">
    <property type="entry name" value="H_ser_succinyltr"/>
    <property type="match status" value="1"/>
</dbReference>
<organism evidence="7 8">
    <name type="scientific">Frigoriglobus tundricola</name>
    <dbReference type="NCBI Taxonomy" id="2774151"/>
    <lineage>
        <taxon>Bacteria</taxon>
        <taxon>Pseudomonadati</taxon>
        <taxon>Planctomycetota</taxon>
        <taxon>Planctomycetia</taxon>
        <taxon>Gemmatales</taxon>
        <taxon>Gemmataceae</taxon>
        <taxon>Frigoriglobus</taxon>
    </lineage>
</organism>
<dbReference type="Gene3D" id="3.40.50.880">
    <property type="match status" value="1"/>
</dbReference>
<dbReference type="GO" id="GO:0005737">
    <property type="term" value="C:cytoplasm"/>
    <property type="evidence" value="ECO:0007669"/>
    <property type="project" value="UniProtKB-SubCell"/>
</dbReference>
<evidence type="ECO:0000256" key="1">
    <source>
        <dbReference type="ARBA" id="ARBA00022605"/>
    </source>
</evidence>
<feature type="active site" description="Acyl-thioester intermediate" evidence="4 5">
    <location>
        <position position="150"/>
    </location>
</feature>
<dbReference type="PANTHER" id="PTHR20919">
    <property type="entry name" value="HOMOSERINE O-SUCCINYLTRANSFERASE"/>
    <property type="match status" value="1"/>
</dbReference>
<evidence type="ECO:0000256" key="5">
    <source>
        <dbReference type="PIRSR" id="PIRSR000450-1"/>
    </source>
</evidence>
<feature type="binding site" evidence="4">
    <location>
        <position position="256"/>
    </location>
    <ligand>
        <name>substrate</name>
    </ligand>
</feature>
<feature type="binding site" evidence="4">
    <location>
        <position position="199"/>
    </location>
    <ligand>
        <name>substrate</name>
    </ligand>
</feature>
<dbReference type="GO" id="GO:0009086">
    <property type="term" value="P:methionine biosynthetic process"/>
    <property type="evidence" value="ECO:0007669"/>
    <property type="project" value="UniProtKB-UniRule"/>
</dbReference>
<dbReference type="KEGG" id="ftj:FTUN_2703"/>
<feature type="active site" description="Proton acceptor" evidence="4">
    <location>
        <position position="242"/>
    </location>
</feature>
<keyword evidence="8" id="KW-1185">Reference proteome</keyword>
<dbReference type="AlphaFoldDB" id="A0A6M5YNT2"/>
<feature type="site" description="Important for substrate specificity" evidence="4">
    <location>
        <position position="199"/>
    </location>
</feature>
<dbReference type="Pfam" id="PF04204">
    <property type="entry name" value="HTS"/>
    <property type="match status" value="1"/>
</dbReference>
<dbReference type="HAMAP" id="MF_00295">
    <property type="entry name" value="MetA_acyltransf"/>
    <property type="match status" value="1"/>
</dbReference>
<dbReference type="UniPathway" id="UPA00051">
    <property type="reaction ID" value="UER00075"/>
</dbReference>
<evidence type="ECO:0000256" key="2">
    <source>
        <dbReference type="ARBA" id="ARBA00022679"/>
    </source>
</evidence>
<evidence type="ECO:0000313" key="8">
    <source>
        <dbReference type="Proteomes" id="UP000503447"/>
    </source>
</evidence>
<dbReference type="PANTHER" id="PTHR20919:SF0">
    <property type="entry name" value="HOMOSERINE O-SUCCINYLTRANSFERASE"/>
    <property type="match status" value="1"/>
</dbReference>
<dbReference type="InterPro" id="IPR033752">
    <property type="entry name" value="MetA_family"/>
</dbReference>
<dbReference type="GO" id="GO:0008899">
    <property type="term" value="F:homoserine O-succinyltransferase activity"/>
    <property type="evidence" value="ECO:0007669"/>
    <property type="project" value="UniProtKB-EC"/>
</dbReference>